<comment type="caution">
    <text evidence="2">The sequence shown here is derived from an EMBL/GenBank/DDBJ whole genome shotgun (WGS) entry which is preliminary data.</text>
</comment>
<evidence type="ECO:0000313" key="2">
    <source>
        <dbReference type="EMBL" id="KAK4135606.1"/>
    </source>
</evidence>
<feature type="compositionally biased region" description="Polar residues" evidence="1">
    <location>
        <begin position="160"/>
        <end position="184"/>
    </location>
</feature>
<dbReference type="AlphaFoldDB" id="A0AAN6ZFB2"/>
<reference evidence="2" key="1">
    <citation type="journal article" date="2023" name="Mol. Phylogenet. Evol.">
        <title>Genome-scale phylogeny and comparative genomics of the fungal order Sordariales.</title>
        <authorList>
            <person name="Hensen N."/>
            <person name="Bonometti L."/>
            <person name="Westerberg I."/>
            <person name="Brannstrom I.O."/>
            <person name="Guillou S."/>
            <person name="Cros-Aarteil S."/>
            <person name="Calhoun S."/>
            <person name="Haridas S."/>
            <person name="Kuo A."/>
            <person name="Mondo S."/>
            <person name="Pangilinan J."/>
            <person name="Riley R."/>
            <person name="LaButti K."/>
            <person name="Andreopoulos B."/>
            <person name="Lipzen A."/>
            <person name="Chen C."/>
            <person name="Yan M."/>
            <person name="Daum C."/>
            <person name="Ng V."/>
            <person name="Clum A."/>
            <person name="Steindorff A."/>
            <person name="Ohm R.A."/>
            <person name="Martin F."/>
            <person name="Silar P."/>
            <person name="Natvig D.O."/>
            <person name="Lalanne C."/>
            <person name="Gautier V."/>
            <person name="Ament-Velasquez S.L."/>
            <person name="Kruys A."/>
            <person name="Hutchinson M.I."/>
            <person name="Powell A.J."/>
            <person name="Barry K."/>
            <person name="Miller A.N."/>
            <person name="Grigoriev I.V."/>
            <person name="Debuchy R."/>
            <person name="Gladieux P."/>
            <person name="Hiltunen Thoren M."/>
            <person name="Johannesson H."/>
        </authorList>
    </citation>
    <scope>NUCLEOTIDE SEQUENCE</scope>
    <source>
        <strain evidence="2">CBS 123565</strain>
    </source>
</reference>
<protein>
    <submittedName>
        <fullName evidence="2">Uncharacterized protein</fullName>
    </submittedName>
</protein>
<sequence length="288" mass="31785">MQSSQSSGAVGEGCLARCNGAGEALVAMRTLSRKSYKLLPEHSAGDVCGVRCDSREQMCWVLLAVMARVGGPRQDCRRASDRAIKARRVCKERKQLEGRVERSGRVFSRKGATWNNCTRKRVVVWLGRAEGGISRVVGRPDGQGLGKRSVRGYNGRPASANRSNGWQETTEATKRAQFNKSCSPRTMRDCRSQREKEGESVSARSRPGAESRVPLGPNVYASRCLCRLQDRLMQDKREQRGSKEGAETEFHRSNSLVGRESGWWTVFALVKSLGGRGGPRRSVGNGRP</sequence>
<organism evidence="2 3">
    <name type="scientific">Trichocladium antarcticum</name>
    <dbReference type="NCBI Taxonomy" id="1450529"/>
    <lineage>
        <taxon>Eukaryota</taxon>
        <taxon>Fungi</taxon>
        <taxon>Dikarya</taxon>
        <taxon>Ascomycota</taxon>
        <taxon>Pezizomycotina</taxon>
        <taxon>Sordariomycetes</taxon>
        <taxon>Sordariomycetidae</taxon>
        <taxon>Sordariales</taxon>
        <taxon>Chaetomiaceae</taxon>
        <taxon>Trichocladium</taxon>
    </lineage>
</organism>
<dbReference type="Proteomes" id="UP001304895">
    <property type="component" value="Unassembled WGS sequence"/>
</dbReference>
<accession>A0AAN6ZFB2</accession>
<keyword evidence="3" id="KW-1185">Reference proteome</keyword>
<proteinExistence type="predicted"/>
<evidence type="ECO:0000256" key="1">
    <source>
        <dbReference type="SAM" id="MobiDB-lite"/>
    </source>
</evidence>
<dbReference type="EMBL" id="MU853405">
    <property type="protein sequence ID" value="KAK4135606.1"/>
    <property type="molecule type" value="Genomic_DNA"/>
</dbReference>
<evidence type="ECO:0000313" key="3">
    <source>
        <dbReference type="Proteomes" id="UP001304895"/>
    </source>
</evidence>
<gene>
    <name evidence="2" type="ORF">BT67DRAFT_255643</name>
</gene>
<name>A0AAN6ZFB2_9PEZI</name>
<reference evidence="2" key="2">
    <citation type="submission" date="2023-05" db="EMBL/GenBank/DDBJ databases">
        <authorList>
            <consortium name="Lawrence Berkeley National Laboratory"/>
            <person name="Steindorff A."/>
            <person name="Hensen N."/>
            <person name="Bonometti L."/>
            <person name="Westerberg I."/>
            <person name="Brannstrom I.O."/>
            <person name="Guillou S."/>
            <person name="Cros-Aarteil S."/>
            <person name="Calhoun S."/>
            <person name="Haridas S."/>
            <person name="Kuo A."/>
            <person name="Mondo S."/>
            <person name="Pangilinan J."/>
            <person name="Riley R."/>
            <person name="Labutti K."/>
            <person name="Andreopoulos B."/>
            <person name="Lipzen A."/>
            <person name="Chen C."/>
            <person name="Yanf M."/>
            <person name="Daum C."/>
            <person name="Ng V."/>
            <person name="Clum A."/>
            <person name="Ohm R."/>
            <person name="Martin F."/>
            <person name="Silar P."/>
            <person name="Natvig D."/>
            <person name="Lalanne C."/>
            <person name="Gautier V."/>
            <person name="Ament-Velasquez S.L."/>
            <person name="Kruys A."/>
            <person name="Hutchinson M.I."/>
            <person name="Powell A.J."/>
            <person name="Barry K."/>
            <person name="Miller A.N."/>
            <person name="Grigoriev I.V."/>
            <person name="Debuchy R."/>
            <person name="Gladieux P."/>
            <person name="Thoren M.H."/>
            <person name="Johannesson H."/>
        </authorList>
    </citation>
    <scope>NUCLEOTIDE SEQUENCE</scope>
    <source>
        <strain evidence="2">CBS 123565</strain>
    </source>
</reference>
<feature type="region of interest" description="Disordered" evidence="1">
    <location>
        <begin position="140"/>
        <end position="215"/>
    </location>
</feature>
<feature type="compositionally biased region" description="Basic and acidic residues" evidence="1">
    <location>
        <begin position="186"/>
        <end position="199"/>
    </location>
</feature>